<proteinExistence type="predicted"/>
<evidence type="ECO:0008006" key="4">
    <source>
        <dbReference type="Google" id="ProtNLM"/>
    </source>
</evidence>
<dbReference type="Proteomes" id="UP000324222">
    <property type="component" value="Unassembled WGS sequence"/>
</dbReference>
<evidence type="ECO:0000256" key="1">
    <source>
        <dbReference type="SAM" id="MobiDB-lite"/>
    </source>
</evidence>
<organism evidence="2 3">
    <name type="scientific">Portunus trituberculatus</name>
    <name type="common">Swimming crab</name>
    <name type="synonym">Neptunus trituberculatus</name>
    <dbReference type="NCBI Taxonomy" id="210409"/>
    <lineage>
        <taxon>Eukaryota</taxon>
        <taxon>Metazoa</taxon>
        <taxon>Ecdysozoa</taxon>
        <taxon>Arthropoda</taxon>
        <taxon>Crustacea</taxon>
        <taxon>Multicrustacea</taxon>
        <taxon>Malacostraca</taxon>
        <taxon>Eumalacostraca</taxon>
        <taxon>Eucarida</taxon>
        <taxon>Decapoda</taxon>
        <taxon>Pleocyemata</taxon>
        <taxon>Brachyura</taxon>
        <taxon>Eubrachyura</taxon>
        <taxon>Portunoidea</taxon>
        <taxon>Portunidae</taxon>
        <taxon>Portuninae</taxon>
        <taxon>Portunus</taxon>
    </lineage>
</organism>
<evidence type="ECO:0000313" key="3">
    <source>
        <dbReference type="Proteomes" id="UP000324222"/>
    </source>
</evidence>
<keyword evidence="3" id="KW-1185">Reference proteome</keyword>
<reference evidence="2 3" key="1">
    <citation type="submission" date="2019-05" db="EMBL/GenBank/DDBJ databases">
        <title>Another draft genome of Portunus trituberculatus and its Hox gene families provides insights of decapod evolution.</title>
        <authorList>
            <person name="Jeong J.-H."/>
            <person name="Song I."/>
            <person name="Kim S."/>
            <person name="Choi T."/>
            <person name="Kim D."/>
            <person name="Ryu S."/>
            <person name="Kim W."/>
        </authorList>
    </citation>
    <scope>NUCLEOTIDE SEQUENCE [LARGE SCALE GENOMIC DNA]</scope>
    <source>
        <tissue evidence="2">Muscle</tissue>
    </source>
</reference>
<protein>
    <recommendedName>
        <fullName evidence="4">HTH CENPB-type domain-containing protein</fullName>
    </recommendedName>
</protein>
<evidence type="ECO:0000313" key="2">
    <source>
        <dbReference type="EMBL" id="MPC67727.1"/>
    </source>
</evidence>
<name>A0A5B7HEI3_PORTR</name>
<sequence length="135" mass="16121">MENRFFERTTKDIKCRQAFQMDERNKIPHNFHHEAGLAGKDWLDEFRKQHPQFYQKQTGEQRSTPVTYMLGKEEEQEQEGQEEGEEQEEEEGKEEKKKKKKKLNKESNTNKTNNKNTTTCHAPSHKHIVLMEMVV</sequence>
<dbReference type="AlphaFoldDB" id="A0A5B7HEI3"/>
<feature type="compositionally biased region" description="Low complexity" evidence="1">
    <location>
        <begin position="109"/>
        <end position="119"/>
    </location>
</feature>
<feature type="region of interest" description="Disordered" evidence="1">
    <location>
        <begin position="49"/>
        <end position="135"/>
    </location>
</feature>
<feature type="compositionally biased region" description="Acidic residues" evidence="1">
    <location>
        <begin position="74"/>
        <end position="92"/>
    </location>
</feature>
<feature type="compositionally biased region" description="Polar residues" evidence="1">
    <location>
        <begin position="52"/>
        <end position="66"/>
    </location>
</feature>
<accession>A0A5B7HEI3</accession>
<dbReference type="EMBL" id="VSRR010026673">
    <property type="protein sequence ID" value="MPC67727.1"/>
    <property type="molecule type" value="Genomic_DNA"/>
</dbReference>
<comment type="caution">
    <text evidence="2">The sequence shown here is derived from an EMBL/GenBank/DDBJ whole genome shotgun (WGS) entry which is preliminary data.</text>
</comment>
<gene>
    <name evidence="2" type="ORF">E2C01_061910</name>
</gene>